<dbReference type="RefSeq" id="WP_213556670.1">
    <property type="nucleotide sequence ID" value="NZ_JBHZDI010000043.1"/>
</dbReference>
<dbReference type="Pfam" id="PF00109">
    <property type="entry name" value="ketoacyl-synt"/>
    <property type="match status" value="1"/>
</dbReference>
<protein>
    <submittedName>
        <fullName evidence="7">Beta-ketoacyl-ACP synthase</fullName>
    </submittedName>
</protein>
<evidence type="ECO:0000259" key="6">
    <source>
        <dbReference type="PROSITE" id="PS52004"/>
    </source>
</evidence>
<keyword evidence="3 5" id="KW-0808">Transferase</keyword>
<reference evidence="7 8" key="1">
    <citation type="submission" date="2021-04" db="EMBL/GenBank/DDBJ databases">
        <title>Nocardia tengchongensis.</title>
        <authorList>
            <person name="Zhuang k."/>
            <person name="Ran Y."/>
            <person name="Li W."/>
        </authorList>
    </citation>
    <scope>NUCLEOTIDE SEQUENCE [LARGE SCALE GENOMIC DNA]</scope>
    <source>
        <strain evidence="7 8">CFH S0057</strain>
    </source>
</reference>
<dbReference type="PANTHER" id="PTHR11712:SF336">
    <property type="entry name" value="3-OXOACYL-[ACYL-CARRIER-PROTEIN] SYNTHASE, MITOCHONDRIAL"/>
    <property type="match status" value="1"/>
</dbReference>
<dbReference type="PROSITE" id="PS52004">
    <property type="entry name" value="KS3_2"/>
    <property type="match status" value="1"/>
</dbReference>
<evidence type="ECO:0000313" key="8">
    <source>
        <dbReference type="Proteomes" id="UP000683310"/>
    </source>
</evidence>
<dbReference type="SUPFAM" id="SSF53901">
    <property type="entry name" value="Thiolase-like"/>
    <property type="match status" value="2"/>
</dbReference>
<dbReference type="InterPro" id="IPR014030">
    <property type="entry name" value="Ketoacyl_synth_N"/>
</dbReference>
<dbReference type="Gene3D" id="3.40.47.10">
    <property type="match status" value="2"/>
</dbReference>
<dbReference type="InterPro" id="IPR014031">
    <property type="entry name" value="Ketoacyl_synth_C"/>
</dbReference>
<evidence type="ECO:0000256" key="3">
    <source>
        <dbReference type="ARBA" id="ARBA00022679"/>
    </source>
</evidence>
<dbReference type="InterPro" id="IPR020841">
    <property type="entry name" value="PKS_Beta-ketoAc_synthase_dom"/>
</dbReference>
<keyword evidence="4" id="KW-0443">Lipid metabolism</keyword>
<keyword evidence="4" id="KW-0444">Lipid biosynthesis</keyword>
<comment type="pathway">
    <text evidence="1">Lipid metabolism; mycolic acid biosynthesis.</text>
</comment>
<dbReference type="EMBL" id="CP074371">
    <property type="protein sequence ID" value="QVI20562.1"/>
    <property type="molecule type" value="Genomic_DNA"/>
</dbReference>
<feature type="domain" description="Ketosynthase family 3 (KS3)" evidence="6">
    <location>
        <begin position="14"/>
        <end position="418"/>
    </location>
</feature>
<evidence type="ECO:0000256" key="2">
    <source>
        <dbReference type="ARBA" id="ARBA00008467"/>
    </source>
</evidence>
<evidence type="ECO:0000256" key="1">
    <source>
        <dbReference type="ARBA" id="ARBA00004796"/>
    </source>
</evidence>
<dbReference type="Proteomes" id="UP000683310">
    <property type="component" value="Chromosome"/>
</dbReference>
<accession>A0ABX8CMI0</accession>
<dbReference type="PANTHER" id="PTHR11712">
    <property type="entry name" value="POLYKETIDE SYNTHASE-RELATED"/>
    <property type="match status" value="1"/>
</dbReference>
<dbReference type="NCBIfam" id="NF005589">
    <property type="entry name" value="PRK07314.1"/>
    <property type="match status" value="1"/>
</dbReference>
<organism evidence="7 8">
    <name type="scientific">Nocardia tengchongensis</name>
    <dbReference type="NCBI Taxonomy" id="2055889"/>
    <lineage>
        <taxon>Bacteria</taxon>
        <taxon>Bacillati</taxon>
        <taxon>Actinomycetota</taxon>
        <taxon>Actinomycetes</taxon>
        <taxon>Mycobacteriales</taxon>
        <taxon>Nocardiaceae</taxon>
        <taxon>Nocardia</taxon>
    </lineage>
</organism>
<dbReference type="Pfam" id="PF02801">
    <property type="entry name" value="Ketoacyl-synt_C"/>
    <property type="match status" value="1"/>
</dbReference>
<evidence type="ECO:0000256" key="4">
    <source>
        <dbReference type="ARBA" id="ARBA00023160"/>
    </source>
</evidence>
<evidence type="ECO:0000256" key="5">
    <source>
        <dbReference type="RuleBase" id="RU003694"/>
    </source>
</evidence>
<dbReference type="InterPro" id="IPR016039">
    <property type="entry name" value="Thiolase-like"/>
</dbReference>
<sequence>MNSLAEFSTRNGGFRNVVVTAVEMTTSIAPDTDGTWQGLLSGASGIATLDDPEITRLNLPVTIGGKLAADPTAELDRVKKRRMCYVQQMSYVMGKRLWNTAGNPEVDKDRLGVCIGTGLGGADTIVDANDAMRDHGYRKVSPFAVPMSMPNGVSGVVGLEIGARAGLVTPVSACASGNEALVHAWRSIVLGEADMVVAGGVEGYINPVAIAGFSMARALSTRLDEPERASRPFDRDRDGFVFGEAAALLLIESEEHARARGAKPLARLLGAGLTADGYHMVAPDPEGLGCARAMRRAIQSAGVRPEEVDHVNAHATGTSIGDLSEAKGIAAAVGNHPSVYAPKSALGHSVGAVGALEAIISVLTLRDQVIPPTLNLENQDPEVDLDVVHTEARRAPVEFALNNSFGFGGHNAAVLFGRY</sequence>
<gene>
    <name evidence="7" type="ORF">KHQ06_31165</name>
</gene>
<proteinExistence type="inferred from homology"/>
<keyword evidence="8" id="KW-1185">Reference proteome</keyword>
<dbReference type="CDD" id="cd00834">
    <property type="entry name" value="KAS_I_II"/>
    <property type="match status" value="1"/>
</dbReference>
<comment type="similarity">
    <text evidence="2 5">Belongs to the thiolase-like superfamily. Beta-ketoacyl-ACP synthases family.</text>
</comment>
<keyword evidence="4" id="KW-0276">Fatty acid metabolism</keyword>
<name>A0ABX8CMI0_9NOCA</name>
<evidence type="ECO:0000313" key="7">
    <source>
        <dbReference type="EMBL" id="QVI20562.1"/>
    </source>
</evidence>
<keyword evidence="4" id="KW-0275">Fatty acid biosynthesis</keyword>
<dbReference type="InterPro" id="IPR000794">
    <property type="entry name" value="Beta-ketoacyl_synthase"/>
</dbReference>
<dbReference type="NCBIfam" id="NF005916">
    <property type="entry name" value="PRK07910.1"/>
    <property type="match status" value="1"/>
</dbReference>
<dbReference type="SMART" id="SM00825">
    <property type="entry name" value="PKS_KS"/>
    <property type="match status" value="1"/>
</dbReference>